<dbReference type="InterPro" id="IPR008914">
    <property type="entry name" value="PEBP"/>
</dbReference>
<reference evidence="3" key="1">
    <citation type="submission" date="2015-11" db="EMBL/GenBank/DDBJ databases">
        <authorList>
            <person name="Varghese N."/>
        </authorList>
    </citation>
    <scope>NUCLEOTIDE SEQUENCE [LARGE SCALE GENOMIC DNA]</scope>
    <source>
        <strain evidence="3">JGI-23</strain>
    </source>
</reference>
<evidence type="ECO:0000256" key="1">
    <source>
        <dbReference type="SAM" id="SignalP"/>
    </source>
</evidence>
<dbReference type="AlphaFoldDB" id="A0A0P1N044"/>
<feature type="chain" id="PRO_5006067866" evidence="1">
    <location>
        <begin position="20"/>
        <end position="180"/>
    </location>
</feature>
<keyword evidence="3" id="KW-1185">Reference proteome</keyword>
<dbReference type="CDD" id="cd00865">
    <property type="entry name" value="PEBP_bact_arch"/>
    <property type="match status" value="1"/>
</dbReference>
<dbReference type="InterPro" id="IPR036610">
    <property type="entry name" value="PEBP-like_sf"/>
</dbReference>
<dbReference type="Proteomes" id="UP000199197">
    <property type="component" value="Unassembled WGS sequence"/>
</dbReference>
<dbReference type="SUPFAM" id="SSF49777">
    <property type="entry name" value="PEBP-like"/>
    <property type="match status" value="1"/>
</dbReference>
<organism evidence="2 3">
    <name type="scientific">Candidatus Chryseopegocella kryptomonas</name>
    <dbReference type="NCBI Taxonomy" id="1633643"/>
    <lineage>
        <taxon>Bacteria</taxon>
        <taxon>Pseudomonadati</taxon>
        <taxon>Candidatus Kryptoniota</taxon>
        <taxon>Candidatus Chryseopegocella</taxon>
    </lineage>
</organism>
<dbReference type="Pfam" id="PF01161">
    <property type="entry name" value="PBP"/>
    <property type="match status" value="1"/>
</dbReference>
<dbReference type="Gene3D" id="3.90.280.10">
    <property type="entry name" value="PEBP-like"/>
    <property type="match status" value="1"/>
</dbReference>
<keyword evidence="1" id="KW-0732">Signal</keyword>
<protein>
    <submittedName>
        <fullName evidence="2">Phospholipid-binding protein, PBP family</fullName>
    </submittedName>
</protein>
<evidence type="ECO:0000313" key="2">
    <source>
        <dbReference type="EMBL" id="CUT01900.1"/>
    </source>
</evidence>
<dbReference type="PANTHER" id="PTHR30289:SF1">
    <property type="entry name" value="PEBP (PHOSPHATIDYLETHANOLAMINE-BINDING PROTEIN) FAMILY PROTEIN"/>
    <property type="match status" value="1"/>
</dbReference>
<feature type="signal peptide" evidence="1">
    <location>
        <begin position="1"/>
        <end position="19"/>
    </location>
</feature>
<dbReference type="EMBL" id="CZVW01000010">
    <property type="protein sequence ID" value="CUT01900.1"/>
    <property type="molecule type" value="Genomic_DNA"/>
</dbReference>
<dbReference type="PANTHER" id="PTHR30289">
    <property type="entry name" value="UNCHARACTERIZED PROTEIN YBCL-RELATED"/>
    <property type="match status" value="1"/>
</dbReference>
<sequence length="180" mass="19773">MRFLTLFLISIFLLTQTNAQKGGVKKMFVIKSTAFKDGETIPKKFTCDGQDYSPELTWENAPTGTKSFALICEDPDAPGGTFIHWVIYDIPANVTKLPENVKKVGIVDDKIKQGVNDFGRIGYGGPCPPRGHKPHRYIFKLYALDVETLGLNSGATAEQVEAKAKGHILAEAKIVGLYGR</sequence>
<name>A0A0P1N044_9BACT</name>
<gene>
    <name evidence="2" type="ORF">JGI23_01143</name>
</gene>
<proteinExistence type="predicted"/>
<dbReference type="NCBIfam" id="TIGR00481">
    <property type="entry name" value="YbhB/YbcL family Raf kinase inhibitor-like protein"/>
    <property type="match status" value="1"/>
</dbReference>
<dbReference type="InterPro" id="IPR005247">
    <property type="entry name" value="YbhB_YbcL/LppC-like"/>
</dbReference>
<evidence type="ECO:0000313" key="3">
    <source>
        <dbReference type="Proteomes" id="UP000199197"/>
    </source>
</evidence>
<accession>A0A0P1N044</accession>